<reference evidence="1 2" key="1">
    <citation type="journal article" date="2016" name="Nat. Commun.">
        <title>Thousands of microbial genomes shed light on interconnected biogeochemical processes in an aquifer system.</title>
        <authorList>
            <person name="Anantharaman K."/>
            <person name="Brown C.T."/>
            <person name="Hug L.A."/>
            <person name="Sharon I."/>
            <person name="Castelle C.J."/>
            <person name="Probst A.J."/>
            <person name="Thomas B.C."/>
            <person name="Singh A."/>
            <person name="Wilkins M.J."/>
            <person name="Karaoz U."/>
            <person name="Brodie E.L."/>
            <person name="Williams K.H."/>
            <person name="Hubbard S.S."/>
            <person name="Banfield J.F."/>
        </authorList>
    </citation>
    <scope>NUCLEOTIDE SEQUENCE [LARGE SCALE GENOMIC DNA]</scope>
</reference>
<name>A0A1G1ZQU8_9BACT</name>
<dbReference type="AlphaFoldDB" id="A0A1G1ZQU8"/>
<accession>A0A1G1ZQU8</accession>
<protein>
    <recommendedName>
        <fullName evidence="3">UDP-N-acetylglucosamine 2-epimerase domain-containing protein</fullName>
    </recommendedName>
</protein>
<sequence length="349" mass="38920">MRLVMVARDVAPANALESLFAYIRESGVVDTHGIFGYGKPFDASLDAINNSVGSATVVLLGMSSSSSLSREELFAAEVAYKFGIPFGFYSDTFGTFRRPWFENYREKANFLFVINEDEARSAKELFPKARIVVSGNPLWENFFFPKKTRKAVRGDLTFTDDDRVILCPGGKNLTVNLLHLGGVIEAVSRMDKDHKHWYVLFSKHPGDPNSTDAYGDLVKYSRSPLRVVTKEEFSGSDMISGADVVIESASTMGIEAACQRIPVIEYFSEIALNRLEEANGIREWELVKLGAAREVRGNITDLFNTILDLLLYGGDKKLREVQERVFPKPAELGTSLKIMTEVLKEFSGL</sequence>
<evidence type="ECO:0000313" key="2">
    <source>
        <dbReference type="Proteomes" id="UP000177690"/>
    </source>
</evidence>
<evidence type="ECO:0008006" key="3">
    <source>
        <dbReference type="Google" id="ProtNLM"/>
    </source>
</evidence>
<dbReference type="SUPFAM" id="SSF53756">
    <property type="entry name" value="UDP-Glycosyltransferase/glycogen phosphorylase"/>
    <property type="match status" value="1"/>
</dbReference>
<comment type="caution">
    <text evidence="1">The sequence shown here is derived from an EMBL/GenBank/DDBJ whole genome shotgun (WGS) entry which is preliminary data.</text>
</comment>
<evidence type="ECO:0000313" key="1">
    <source>
        <dbReference type="EMBL" id="OGY67058.1"/>
    </source>
</evidence>
<dbReference type="Proteomes" id="UP000177690">
    <property type="component" value="Unassembled WGS sequence"/>
</dbReference>
<dbReference type="EMBL" id="MHJL01000030">
    <property type="protein sequence ID" value="OGY67058.1"/>
    <property type="molecule type" value="Genomic_DNA"/>
</dbReference>
<organism evidence="1 2">
    <name type="scientific">Candidatus Harrisonbacteria bacterium RIFCSPLOWO2_02_FULL_41_13b</name>
    <dbReference type="NCBI Taxonomy" id="1798409"/>
    <lineage>
        <taxon>Bacteria</taxon>
        <taxon>Candidatus Harrisoniibacteriota</taxon>
    </lineage>
</organism>
<gene>
    <name evidence="1" type="ORF">A3I24_02655</name>
</gene>
<proteinExistence type="predicted"/>
<dbReference type="STRING" id="1798409.A3I24_02655"/>